<accession>A0A1X2GPY2</accession>
<evidence type="ECO:0000256" key="8">
    <source>
        <dbReference type="SAM" id="SignalP"/>
    </source>
</evidence>
<dbReference type="InterPro" id="IPR013766">
    <property type="entry name" value="Thioredoxin_domain"/>
</dbReference>
<comment type="function">
    <text evidence="5">Probable disulfide isomerase, which participates in the folding of proteins containing disulfide bonds. May act as a dithiol oxidase. Acts as a regulator of endoplasmic reticulum-mitochondria contact sites via its ability to regulate redox signals.</text>
</comment>
<feature type="region of interest" description="Disordered" evidence="6">
    <location>
        <begin position="127"/>
        <end position="157"/>
    </location>
</feature>
<feature type="chain" id="PRO_5012620268" evidence="8">
    <location>
        <begin position="19"/>
        <end position="553"/>
    </location>
</feature>
<organism evidence="10 11">
    <name type="scientific">Hesseltinella vesiculosa</name>
    <dbReference type="NCBI Taxonomy" id="101127"/>
    <lineage>
        <taxon>Eukaryota</taxon>
        <taxon>Fungi</taxon>
        <taxon>Fungi incertae sedis</taxon>
        <taxon>Mucoromycota</taxon>
        <taxon>Mucoromycotina</taxon>
        <taxon>Mucoromycetes</taxon>
        <taxon>Mucorales</taxon>
        <taxon>Cunninghamellaceae</taxon>
        <taxon>Hesseltinella</taxon>
    </lineage>
</organism>
<name>A0A1X2GPY2_9FUNG</name>
<reference evidence="10 11" key="1">
    <citation type="submission" date="2016-07" db="EMBL/GenBank/DDBJ databases">
        <title>Pervasive Adenine N6-methylation of Active Genes in Fungi.</title>
        <authorList>
            <consortium name="DOE Joint Genome Institute"/>
            <person name="Mondo S.J."/>
            <person name="Dannebaum R.O."/>
            <person name="Kuo R.C."/>
            <person name="Labutti K."/>
            <person name="Haridas S."/>
            <person name="Kuo A."/>
            <person name="Salamov A."/>
            <person name="Ahrendt S.R."/>
            <person name="Lipzen A."/>
            <person name="Sullivan W."/>
            <person name="Andreopoulos W.B."/>
            <person name="Clum A."/>
            <person name="Lindquist E."/>
            <person name="Daum C."/>
            <person name="Ramamoorthy G.K."/>
            <person name="Gryganskyi A."/>
            <person name="Culley D."/>
            <person name="Magnuson J.K."/>
            <person name="James T.Y."/>
            <person name="O'Malley M.A."/>
            <person name="Stajich J.E."/>
            <person name="Spatafora J.W."/>
            <person name="Visel A."/>
            <person name="Grigoriev I.V."/>
        </authorList>
    </citation>
    <scope>NUCLEOTIDE SEQUENCE [LARGE SCALE GENOMIC DNA]</scope>
    <source>
        <strain evidence="10 11">NRRL 3301</strain>
    </source>
</reference>
<dbReference type="CDD" id="cd02981">
    <property type="entry name" value="PDI_b_family"/>
    <property type="match status" value="1"/>
</dbReference>
<evidence type="ECO:0000313" key="10">
    <source>
        <dbReference type="EMBL" id="ORX58883.1"/>
    </source>
</evidence>
<dbReference type="SUPFAM" id="SSF52833">
    <property type="entry name" value="Thioredoxin-like"/>
    <property type="match status" value="3"/>
</dbReference>
<keyword evidence="8" id="KW-0732">Signal</keyword>
<dbReference type="InterPro" id="IPR052250">
    <property type="entry name" value="PDI_TMX3"/>
</dbReference>
<dbReference type="InterPro" id="IPR036249">
    <property type="entry name" value="Thioredoxin-like_sf"/>
</dbReference>
<proteinExistence type="predicted"/>
<comment type="caution">
    <text evidence="10">The sequence shown here is derived from an EMBL/GenBank/DDBJ whole genome shotgun (WGS) entry which is preliminary data.</text>
</comment>
<evidence type="ECO:0000256" key="5">
    <source>
        <dbReference type="ARBA" id="ARBA00045246"/>
    </source>
</evidence>
<evidence type="ECO:0000256" key="1">
    <source>
        <dbReference type="ARBA" id="ARBA00004389"/>
    </source>
</evidence>
<dbReference type="InterPro" id="IPR017937">
    <property type="entry name" value="Thioredoxin_CS"/>
</dbReference>
<dbReference type="Pfam" id="PF13848">
    <property type="entry name" value="Thioredoxin_6"/>
    <property type="match status" value="1"/>
</dbReference>
<dbReference type="EMBL" id="MCGT01000006">
    <property type="protein sequence ID" value="ORX58883.1"/>
    <property type="molecule type" value="Genomic_DNA"/>
</dbReference>
<feature type="domain" description="Thioredoxin" evidence="9">
    <location>
        <begin position="146"/>
        <end position="260"/>
    </location>
</feature>
<gene>
    <name evidence="10" type="ORF">DM01DRAFT_1318381</name>
</gene>
<dbReference type="Gene3D" id="3.40.30.10">
    <property type="entry name" value="Glutaredoxin"/>
    <property type="match status" value="3"/>
</dbReference>
<keyword evidence="2 7" id="KW-0812">Transmembrane</keyword>
<evidence type="ECO:0000259" key="9">
    <source>
        <dbReference type="PROSITE" id="PS51352"/>
    </source>
</evidence>
<dbReference type="AlphaFoldDB" id="A0A1X2GPY2"/>
<dbReference type="CDD" id="cd02961">
    <property type="entry name" value="PDI_a_family"/>
    <property type="match status" value="2"/>
</dbReference>
<dbReference type="Pfam" id="PF00085">
    <property type="entry name" value="Thioredoxin"/>
    <property type="match status" value="2"/>
</dbReference>
<dbReference type="PROSITE" id="PS00194">
    <property type="entry name" value="THIOREDOXIN_1"/>
    <property type="match status" value="1"/>
</dbReference>
<keyword evidence="3 7" id="KW-1133">Transmembrane helix</keyword>
<dbReference type="GO" id="GO:0005789">
    <property type="term" value="C:endoplasmic reticulum membrane"/>
    <property type="evidence" value="ECO:0007669"/>
    <property type="project" value="UniProtKB-SubCell"/>
</dbReference>
<evidence type="ECO:0000313" key="11">
    <source>
        <dbReference type="Proteomes" id="UP000242146"/>
    </source>
</evidence>
<keyword evidence="4 7" id="KW-0472">Membrane</keyword>
<evidence type="ECO:0000256" key="4">
    <source>
        <dbReference type="ARBA" id="ARBA00023136"/>
    </source>
</evidence>
<evidence type="ECO:0000256" key="6">
    <source>
        <dbReference type="SAM" id="MobiDB-lite"/>
    </source>
</evidence>
<dbReference type="Proteomes" id="UP000242146">
    <property type="component" value="Unassembled WGS sequence"/>
</dbReference>
<feature type="signal peptide" evidence="8">
    <location>
        <begin position="1"/>
        <end position="18"/>
    </location>
</feature>
<dbReference type="OrthoDB" id="427280at2759"/>
<dbReference type="PANTHER" id="PTHR46426">
    <property type="entry name" value="PROTEIN DISULFIDE-ISOMERASE TMX3"/>
    <property type="match status" value="1"/>
</dbReference>
<feature type="domain" description="Thioredoxin" evidence="9">
    <location>
        <begin position="7"/>
        <end position="127"/>
    </location>
</feature>
<evidence type="ECO:0000256" key="3">
    <source>
        <dbReference type="ARBA" id="ARBA00022989"/>
    </source>
</evidence>
<sequence>MFRSFVALALSIVPAALAVNVQLDQYKFDNLVKTGTWLIEFYSPSCHFCKEFAPTWEQLVDVHDGLAASHNIHFGNVNCLVRGDLCKEQNLPGYPTLRLYHNGKMAEIYAGDRSFDDVTDFIMTEHKRLTKPKKKQQKPAPEDDVATHGRPNPQGISAVLDGPSLDTAISNGDPYFVKFFVPWCPHCKHLEPTWNQMALQLRSKVNVGQINCDNHRDVCQTHGVRGYPTLMMFSGGNVRDFPGGDRSLPNLLNFAMTASKPTVKNVDLATLDQNLDPNGVSLLFLHKNEKDNFHEVLEELAERFANDVTFYSTTDEQLMLRYGFDRNGVPRALILKNGRGYVFFSVFLASRADGETLASWIDNERYPMVAEVSPLNAEGLLRGDRVVVLGAFSQEDEESYSKLKQIAQERADADARSKAHADRTVFAHINTDLYGDYLSQGFGIKKKNVPVVVIIDGRRKQFFVKNLEDKALSLDDHEALLATLDSALEMHIKGTSALSYQAQLTQQLRSGYQQATMPYVFLICLGAITGYTGIRYIIRRRSHRPVLPTSHQD</sequence>
<keyword evidence="11" id="KW-1185">Reference proteome</keyword>
<dbReference type="PANTHER" id="PTHR46426:SF1">
    <property type="entry name" value="PROTEIN DISULFIDE-ISOMERASE TMX3"/>
    <property type="match status" value="1"/>
</dbReference>
<feature type="transmembrane region" description="Helical" evidence="7">
    <location>
        <begin position="517"/>
        <end position="538"/>
    </location>
</feature>
<dbReference type="STRING" id="101127.A0A1X2GPY2"/>
<comment type="subcellular location">
    <subcellularLocation>
        <location evidence="1">Endoplasmic reticulum membrane</location>
        <topology evidence="1">Single-pass membrane protein</topology>
    </subcellularLocation>
</comment>
<evidence type="ECO:0000256" key="2">
    <source>
        <dbReference type="ARBA" id="ARBA00022692"/>
    </source>
</evidence>
<protein>
    <submittedName>
        <fullName evidence="10">Thioredoxin-like protein</fullName>
    </submittedName>
</protein>
<feature type="compositionally biased region" description="Basic residues" evidence="6">
    <location>
        <begin position="128"/>
        <end position="137"/>
    </location>
</feature>
<dbReference type="PROSITE" id="PS51352">
    <property type="entry name" value="THIOREDOXIN_2"/>
    <property type="match status" value="2"/>
</dbReference>
<evidence type="ECO:0000256" key="7">
    <source>
        <dbReference type="SAM" id="Phobius"/>
    </source>
</evidence>